<comment type="catalytic activity">
    <reaction evidence="1">
        <text>2 ATP = 3',3'-c-di-AMP + 2 diphosphate</text>
        <dbReference type="Rhea" id="RHEA:35655"/>
        <dbReference type="ChEBI" id="CHEBI:30616"/>
        <dbReference type="ChEBI" id="CHEBI:33019"/>
        <dbReference type="ChEBI" id="CHEBI:71500"/>
        <dbReference type="EC" id="2.7.7.85"/>
    </reaction>
</comment>
<dbReference type="GO" id="GO:0106408">
    <property type="term" value="F:diadenylate cyclase activity"/>
    <property type="evidence" value="ECO:0007669"/>
    <property type="project" value="UniProtKB-EC"/>
</dbReference>
<accession>A0A3M2L0C2</accession>
<dbReference type="EMBL" id="RFFH01000015">
    <property type="protein sequence ID" value="RMI29245.1"/>
    <property type="molecule type" value="Genomic_DNA"/>
</dbReference>
<feature type="region of interest" description="Disordered" evidence="6">
    <location>
        <begin position="105"/>
        <end position="126"/>
    </location>
</feature>
<dbReference type="Pfam" id="PF10635">
    <property type="entry name" value="DisA-linker"/>
    <property type="match status" value="1"/>
</dbReference>
<dbReference type="InterPro" id="IPR050338">
    <property type="entry name" value="DisA"/>
</dbReference>
<name>A0A3M2L0C2_9NOCA</name>
<proteinExistence type="predicted"/>
<dbReference type="GO" id="GO:0005524">
    <property type="term" value="F:ATP binding"/>
    <property type="evidence" value="ECO:0007669"/>
    <property type="project" value="UniProtKB-KW"/>
</dbReference>
<evidence type="ECO:0000256" key="1">
    <source>
        <dbReference type="ARBA" id="ARBA00000877"/>
    </source>
</evidence>
<dbReference type="PANTHER" id="PTHR34185:SF3">
    <property type="entry name" value="DNA INTEGRITY SCANNING PROTEIN DISA"/>
    <property type="match status" value="1"/>
</dbReference>
<keyword evidence="5" id="KW-0067">ATP-binding</keyword>
<dbReference type="AlphaFoldDB" id="A0A3M2L0C2"/>
<dbReference type="GO" id="GO:0004016">
    <property type="term" value="F:adenylate cyclase activity"/>
    <property type="evidence" value="ECO:0007669"/>
    <property type="project" value="TreeGrafter"/>
</dbReference>
<dbReference type="Proteomes" id="UP000279275">
    <property type="component" value="Unassembled WGS sequence"/>
</dbReference>
<feature type="domain" description="DAC" evidence="7">
    <location>
        <begin position="15"/>
        <end position="156"/>
    </location>
</feature>
<dbReference type="InterPro" id="IPR003390">
    <property type="entry name" value="DNA_integrity_scan_DisA_N"/>
</dbReference>
<keyword evidence="4" id="KW-0547">Nucleotide-binding</keyword>
<reference evidence="8 9" key="1">
    <citation type="submission" date="2018-10" db="EMBL/GenBank/DDBJ databases">
        <title>Isolation from cow dung.</title>
        <authorList>
            <person name="Ling L."/>
        </authorList>
    </citation>
    <scope>NUCLEOTIDE SEQUENCE [LARGE SCALE GENOMIC DNA]</scope>
    <source>
        <strain evidence="8 9">NEAU-LL90</strain>
    </source>
</reference>
<feature type="compositionally biased region" description="Basic and acidic residues" evidence="6">
    <location>
        <begin position="115"/>
        <end position="125"/>
    </location>
</feature>
<keyword evidence="3" id="KW-0548">Nucleotidyltransferase</keyword>
<evidence type="ECO:0000256" key="4">
    <source>
        <dbReference type="ARBA" id="ARBA00022741"/>
    </source>
</evidence>
<dbReference type="Pfam" id="PF02457">
    <property type="entry name" value="DAC"/>
    <property type="match status" value="1"/>
</dbReference>
<evidence type="ECO:0000256" key="2">
    <source>
        <dbReference type="ARBA" id="ARBA00022679"/>
    </source>
</evidence>
<dbReference type="InterPro" id="IPR038331">
    <property type="entry name" value="DisA_sf"/>
</dbReference>
<gene>
    <name evidence="8" type="primary">disA</name>
    <name evidence="8" type="ORF">EBN03_26205</name>
</gene>
<dbReference type="InterPro" id="IPR036888">
    <property type="entry name" value="DNA_integrity_DisA_N_sf"/>
</dbReference>
<dbReference type="Gene3D" id="3.40.1700.10">
    <property type="entry name" value="DNA integrity scanning protein, DisA, N-terminal domain"/>
    <property type="match status" value="1"/>
</dbReference>
<dbReference type="PROSITE" id="PS51794">
    <property type="entry name" value="DAC"/>
    <property type="match status" value="1"/>
</dbReference>
<dbReference type="PANTHER" id="PTHR34185">
    <property type="entry name" value="DIADENYLATE CYCLASE"/>
    <property type="match status" value="1"/>
</dbReference>
<dbReference type="SUPFAM" id="SSF47781">
    <property type="entry name" value="RuvA domain 2-like"/>
    <property type="match status" value="1"/>
</dbReference>
<evidence type="ECO:0000256" key="5">
    <source>
        <dbReference type="ARBA" id="ARBA00022840"/>
    </source>
</evidence>
<evidence type="ECO:0000259" key="7">
    <source>
        <dbReference type="PROSITE" id="PS51794"/>
    </source>
</evidence>
<protein>
    <submittedName>
        <fullName evidence="8">DNA integrity scanning protein DisA</fullName>
    </submittedName>
</protein>
<evidence type="ECO:0000313" key="8">
    <source>
        <dbReference type="EMBL" id="RMI29245.1"/>
    </source>
</evidence>
<dbReference type="Gene3D" id="1.10.150.20">
    <property type="entry name" value="5' to 3' exonuclease, C-terminal subdomain"/>
    <property type="match status" value="1"/>
</dbReference>
<comment type="caution">
    <text evidence="8">The sequence shown here is derived from an EMBL/GenBank/DDBJ whole genome shotgun (WGS) entry which is preliminary data.</text>
</comment>
<dbReference type="Gene3D" id="1.20.1260.110">
    <property type="entry name" value="DNA integrity scanning linker region"/>
    <property type="match status" value="1"/>
</dbReference>
<keyword evidence="2" id="KW-0808">Transferase</keyword>
<organism evidence="8 9">
    <name type="scientific">Nocardia stercoris</name>
    <dbReference type="NCBI Taxonomy" id="2483361"/>
    <lineage>
        <taxon>Bacteria</taxon>
        <taxon>Bacillati</taxon>
        <taxon>Actinomycetota</taxon>
        <taxon>Actinomycetes</taxon>
        <taxon>Mycobacteriales</taxon>
        <taxon>Nocardiaceae</taxon>
        <taxon>Nocardia</taxon>
    </lineage>
</organism>
<evidence type="ECO:0000256" key="3">
    <source>
        <dbReference type="ARBA" id="ARBA00022695"/>
    </source>
</evidence>
<sequence>MFVRHYGNVCARKARPTERRLSMNVARLVPGTELRDGIDRILKARTGALIVLGYDEAVEAICDGGFELDVEFSATRLRELSKMDGAVVLSADGSRIHRASVHLVPDPALPTGESGTRHKAAERTGRQTGRPVIAVSRSTGIVTVFAGPDRRVLQSSETILARVNQALTTLERYRTRLDATVRRLTAVELADVATLRDVLTVLHCLELVHRLAREIAGDIEELGVDGRQVALQLAELVGDTDELRKLVVADYLRGNATSDGSARLDEDVTAALHSLGELPELALLESANLAAPLGFPATVAALDTAVAPRGHRVLAGLPRVSRAQARALVTAFGALRALRDASTAELAAVDGGDAQLAARVHAGLAGLAAG</sequence>
<evidence type="ECO:0000313" key="9">
    <source>
        <dbReference type="Proteomes" id="UP000279275"/>
    </source>
</evidence>
<dbReference type="NCBIfam" id="NF010009">
    <property type="entry name" value="PRK13482.1"/>
    <property type="match status" value="1"/>
</dbReference>
<dbReference type="RefSeq" id="WP_122190806.1">
    <property type="nucleotide sequence ID" value="NZ_RFFH01000015.1"/>
</dbReference>
<keyword evidence="9" id="KW-1185">Reference proteome</keyword>
<dbReference type="InterPro" id="IPR010994">
    <property type="entry name" value="RuvA_2-like"/>
</dbReference>
<dbReference type="SUPFAM" id="SSF143597">
    <property type="entry name" value="YojJ-like"/>
    <property type="match status" value="1"/>
</dbReference>
<dbReference type="InterPro" id="IPR018906">
    <property type="entry name" value="DNA_integrity_scan_DisA_link"/>
</dbReference>
<evidence type="ECO:0000256" key="6">
    <source>
        <dbReference type="SAM" id="MobiDB-lite"/>
    </source>
</evidence>